<keyword evidence="3" id="KW-1185">Reference proteome</keyword>
<dbReference type="Proteomes" id="UP001589691">
    <property type="component" value="Unassembled WGS sequence"/>
</dbReference>
<feature type="compositionally biased region" description="Low complexity" evidence="1">
    <location>
        <begin position="184"/>
        <end position="205"/>
    </location>
</feature>
<evidence type="ECO:0008006" key="4">
    <source>
        <dbReference type="Google" id="ProtNLM"/>
    </source>
</evidence>
<sequence>MKKIMRVVSLVGILGLLVVVLVACGNKNVTNSDTSSGYHNSISKGLDAVAENEMDKALAYFDNALTQKPEDANAKTYRNQVQAYVDTNSQLKVGKVQKAMTIITDSIKIKNGAKSLDNKLADLQMTVKADLAEYKKLDKEVTDQLKVTNGNYSSDVLKQCKNIKWDKKPYLSKLKPKVNKLINQSAQDGGSSSSVASTSSSLADTKVNTADRKEAAQMRQNIVQSEPGKWDSAALEQVPNSVIVAIIKKAKDSGGDSGTIANMIAQQYPNIKNSSSDNSDESVDASTYTNKDRADQIRTVLANNQNLSKSGLAAIPDDEIINAAEEGFMSNSDIARTAGTLVQSHPNLKQ</sequence>
<proteinExistence type="predicted"/>
<dbReference type="Gene3D" id="1.25.40.10">
    <property type="entry name" value="Tetratricopeptide repeat domain"/>
    <property type="match status" value="1"/>
</dbReference>
<dbReference type="InterPro" id="IPR011990">
    <property type="entry name" value="TPR-like_helical_dom_sf"/>
</dbReference>
<dbReference type="EMBL" id="JBHLZY010000009">
    <property type="protein sequence ID" value="MFB9769131.1"/>
    <property type="molecule type" value="Genomic_DNA"/>
</dbReference>
<accession>A0ABV5WSK2</accession>
<reference evidence="2 3" key="1">
    <citation type="submission" date="2024-09" db="EMBL/GenBank/DDBJ databases">
        <authorList>
            <person name="Sun Q."/>
            <person name="Mori K."/>
        </authorList>
    </citation>
    <scope>NUCLEOTIDE SEQUENCE [LARGE SCALE GENOMIC DNA]</scope>
    <source>
        <strain evidence="2 3">TBRC 4576</strain>
    </source>
</reference>
<dbReference type="PROSITE" id="PS51257">
    <property type="entry name" value="PROKAR_LIPOPROTEIN"/>
    <property type="match status" value="1"/>
</dbReference>
<name>A0ABV5WSK2_9LACO</name>
<dbReference type="RefSeq" id="WP_137642391.1">
    <property type="nucleotide sequence ID" value="NZ_BJEA01000008.1"/>
</dbReference>
<evidence type="ECO:0000313" key="2">
    <source>
        <dbReference type="EMBL" id="MFB9769131.1"/>
    </source>
</evidence>
<feature type="region of interest" description="Disordered" evidence="1">
    <location>
        <begin position="184"/>
        <end position="206"/>
    </location>
</feature>
<protein>
    <recommendedName>
        <fullName evidence="4">Lipoprotein</fullName>
    </recommendedName>
</protein>
<gene>
    <name evidence="2" type="ORF">ACFFLI_04475</name>
</gene>
<comment type="caution">
    <text evidence="2">The sequence shown here is derived from an EMBL/GenBank/DDBJ whole genome shotgun (WGS) entry which is preliminary data.</text>
</comment>
<organism evidence="2 3">
    <name type="scientific">Lactiplantibacillus modestisalitolerans</name>
    <dbReference type="NCBI Taxonomy" id="1457219"/>
    <lineage>
        <taxon>Bacteria</taxon>
        <taxon>Bacillati</taxon>
        <taxon>Bacillota</taxon>
        <taxon>Bacilli</taxon>
        <taxon>Lactobacillales</taxon>
        <taxon>Lactobacillaceae</taxon>
        <taxon>Lactiplantibacillus</taxon>
    </lineage>
</organism>
<evidence type="ECO:0000256" key="1">
    <source>
        <dbReference type="SAM" id="MobiDB-lite"/>
    </source>
</evidence>
<evidence type="ECO:0000313" key="3">
    <source>
        <dbReference type="Proteomes" id="UP001589691"/>
    </source>
</evidence>